<evidence type="ECO:0008006" key="3">
    <source>
        <dbReference type="Google" id="ProtNLM"/>
    </source>
</evidence>
<organism evidence="1 2">
    <name type="scientific">Dictyobacter formicarum</name>
    <dbReference type="NCBI Taxonomy" id="2778368"/>
    <lineage>
        <taxon>Bacteria</taxon>
        <taxon>Bacillati</taxon>
        <taxon>Chloroflexota</taxon>
        <taxon>Ktedonobacteria</taxon>
        <taxon>Ktedonobacterales</taxon>
        <taxon>Dictyobacteraceae</taxon>
        <taxon>Dictyobacter</taxon>
    </lineage>
</organism>
<evidence type="ECO:0000313" key="1">
    <source>
        <dbReference type="EMBL" id="GHO89128.1"/>
    </source>
</evidence>
<name>A0ABQ3VTI1_9CHLR</name>
<dbReference type="EMBL" id="BNJJ01000032">
    <property type="protein sequence ID" value="GHO89128.1"/>
    <property type="molecule type" value="Genomic_DNA"/>
</dbReference>
<comment type="caution">
    <text evidence="1">The sequence shown here is derived from an EMBL/GenBank/DDBJ whole genome shotgun (WGS) entry which is preliminary data.</text>
</comment>
<dbReference type="RefSeq" id="WP_201366662.1">
    <property type="nucleotide sequence ID" value="NZ_BNJJ01000032.1"/>
</dbReference>
<dbReference type="Proteomes" id="UP000635565">
    <property type="component" value="Unassembled WGS sequence"/>
</dbReference>
<evidence type="ECO:0000313" key="2">
    <source>
        <dbReference type="Proteomes" id="UP000635565"/>
    </source>
</evidence>
<reference evidence="1 2" key="1">
    <citation type="journal article" date="2021" name="Int. J. Syst. Evol. Microbiol.">
        <title>Reticulibacter mediterranei gen. nov., sp. nov., within the new family Reticulibacteraceae fam. nov., and Ktedonospora formicarum gen. nov., sp. nov., Ktedonobacter robiniae sp. nov., Dictyobacter formicarum sp. nov. and Dictyobacter arantiisoli sp. nov., belonging to the class Ktedonobacteria.</title>
        <authorList>
            <person name="Yabe S."/>
            <person name="Zheng Y."/>
            <person name="Wang C.M."/>
            <person name="Sakai Y."/>
            <person name="Abe K."/>
            <person name="Yokota A."/>
            <person name="Donadio S."/>
            <person name="Cavaletti L."/>
            <person name="Monciardini P."/>
        </authorList>
    </citation>
    <scope>NUCLEOTIDE SEQUENCE [LARGE SCALE GENOMIC DNA]</scope>
    <source>
        <strain evidence="1 2">SOSP1-9</strain>
    </source>
</reference>
<keyword evidence="2" id="KW-1185">Reference proteome</keyword>
<protein>
    <recommendedName>
        <fullName evidence="3">Zorya protein ZorC EH domain-containing protein</fullName>
    </recommendedName>
</protein>
<accession>A0ABQ3VTI1</accession>
<sequence>MDAFLKTAVVGTAQQGAHIPTTASAIDPLTQQLPTETGERSFLLAAGAQAIYAQAGMISPEAPVPLPVAEPDTLLACSMRIANLIEGLFQQPANILLPEALQLLQHLQLRLPHEVLPQFISYATSHHEAREAIAPLLGERGYWLSQFVPEWNWIAQQGQGQGDIETIWQEGTPQQRQQVLWQLRLQDPARAREWVQAVWKQEKAEVREAFLTQLHSGLSLDDQGFLEQALLDRSEGVRQQAADLILSLPSTSLTERFLAAADQFISYEPTHAQHKLAIKLPDTLNTANKEALALSPHFLEKWQPEDWLHHAFKKTPPQHWSERFSLSADAFLDLVEESQHGKDLITDIQQAALRYQAVSWYKPLLERCIRYELDASKRFDIHYCQKMLAALPQELAETLVGPLIQDKHFWQSAIMMLPTSWSQSFSQLCLQQMRLYYKKKDVNVTYYNVQTSTFAIVASAIHPACFELALQPWEIAEDDASWYTQHYKQQIATLQELIEIRKQILEEIA</sequence>
<dbReference type="InterPro" id="IPR043746">
    <property type="entry name" value="DUF5691"/>
</dbReference>
<proteinExistence type="predicted"/>
<dbReference type="Pfam" id="PF18944">
    <property type="entry name" value="DUF5691"/>
    <property type="match status" value="1"/>
</dbReference>
<gene>
    <name evidence="1" type="ORF">KSZ_71340</name>
</gene>